<feature type="region of interest" description="Disordered" evidence="7">
    <location>
        <begin position="454"/>
        <end position="475"/>
    </location>
</feature>
<dbReference type="Proteomes" id="UP000242146">
    <property type="component" value="Unassembled WGS sequence"/>
</dbReference>
<dbReference type="EMBL" id="MCGT01000005">
    <property type="protein sequence ID" value="ORX59793.1"/>
    <property type="molecule type" value="Genomic_DNA"/>
</dbReference>
<reference evidence="10 11" key="1">
    <citation type="submission" date="2016-07" db="EMBL/GenBank/DDBJ databases">
        <title>Pervasive Adenine N6-methylation of Active Genes in Fungi.</title>
        <authorList>
            <consortium name="DOE Joint Genome Institute"/>
            <person name="Mondo S.J."/>
            <person name="Dannebaum R.O."/>
            <person name="Kuo R.C."/>
            <person name="Labutti K."/>
            <person name="Haridas S."/>
            <person name="Kuo A."/>
            <person name="Salamov A."/>
            <person name="Ahrendt S.R."/>
            <person name="Lipzen A."/>
            <person name="Sullivan W."/>
            <person name="Andreopoulos W.B."/>
            <person name="Clum A."/>
            <person name="Lindquist E."/>
            <person name="Daum C."/>
            <person name="Ramamoorthy G.K."/>
            <person name="Gryganskyi A."/>
            <person name="Culley D."/>
            <person name="Magnuson J.K."/>
            <person name="James T.Y."/>
            <person name="O'Malley M.A."/>
            <person name="Stajich J.E."/>
            <person name="Spatafora J.W."/>
            <person name="Visel A."/>
            <person name="Grigoriev I.V."/>
        </authorList>
    </citation>
    <scope>NUCLEOTIDE SEQUENCE [LARGE SCALE GENOMIC DNA]</scope>
    <source>
        <strain evidence="10 11">NRRL 3301</strain>
    </source>
</reference>
<protein>
    <recommendedName>
        <fullName evidence="9">Phorbol-ester/DAG-type domain-containing protein</fullName>
    </recommendedName>
</protein>
<dbReference type="Gene3D" id="3.30.60.20">
    <property type="match status" value="1"/>
</dbReference>
<accession>A0A1X2GRS8</accession>
<evidence type="ECO:0000256" key="8">
    <source>
        <dbReference type="SAM" id="Phobius"/>
    </source>
</evidence>
<feature type="compositionally biased region" description="Low complexity" evidence="7">
    <location>
        <begin position="90"/>
        <end position="114"/>
    </location>
</feature>
<keyword evidence="3" id="KW-0479">Metal-binding</keyword>
<dbReference type="PROSITE" id="PS00479">
    <property type="entry name" value="ZF_DAG_PE_1"/>
    <property type="match status" value="1"/>
</dbReference>
<evidence type="ECO:0000313" key="10">
    <source>
        <dbReference type="EMBL" id="ORX59793.1"/>
    </source>
</evidence>
<gene>
    <name evidence="10" type="ORF">DM01DRAFT_1405272</name>
</gene>
<proteinExistence type="predicted"/>
<dbReference type="OrthoDB" id="74314at2759"/>
<keyword evidence="2 8" id="KW-0812">Transmembrane</keyword>
<dbReference type="PANTHER" id="PTHR28304:SF2">
    <property type="entry name" value="PEROXISOMAL MEMBRANE PROTEIN PEX29"/>
    <property type="match status" value="1"/>
</dbReference>
<comment type="caution">
    <text evidence="10">The sequence shown here is derived from an EMBL/GenBank/DDBJ whole genome shotgun (WGS) entry which is preliminary data.</text>
</comment>
<dbReference type="PROSITE" id="PS50081">
    <property type="entry name" value="ZF_DAG_PE_2"/>
    <property type="match status" value="1"/>
</dbReference>
<dbReference type="Pfam" id="PF00130">
    <property type="entry name" value="C1_1"/>
    <property type="match status" value="1"/>
</dbReference>
<keyword evidence="6 8" id="KW-0472">Membrane</keyword>
<dbReference type="PANTHER" id="PTHR28304">
    <property type="entry name" value="PEROXISOMAL MEMBRANE PROTEIN PEX29"/>
    <property type="match status" value="1"/>
</dbReference>
<dbReference type="InterPro" id="IPR006614">
    <property type="entry name" value="Peroxin/Ferlin"/>
</dbReference>
<organism evidence="10 11">
    <name type="scientific">Hesseltinella vesiculosa</name>
    <dbReference type="NCBI Taxonomy" id="101127"/>
    <lineage>
        <taxon>Eukaryota</taxon>
        <taxon>Fungi</taxon>
        <taxon>Fungi incertae sedis</taxon>
        <taxon>Mucoromycota</taxon>
        <taxon>Mucoromycotina</taxon>
        <taxon>Mucoromycetes</taxon>
        <taxon>Mucorales</taxon>
        <taxon>Cunninghamellaceae</taxon>
        <taxon>Hesseltinella</taxon>
    </lineage>
</organism>
<dbReference type="InterPro" id="IPR046349">
    <property type="entry name" value="C1-like_sf"/>
</dbReference>
<keyword evidence="4" id="KW-0862">Zinc</keyword>
<feature type="transmembrane region" description="Helical" evidence="8">
    <location>
        <begin position="207"/>
        <end position="237"/>
    </location>
</feature>
<feature type="region of interest" description="Disordered" evidence="7">
    <location>
        <begin position="61"/>
        <end position="119"/>
    </location>
</feature>
<dbReference type="SMART" id="SM00693">
    <property type="entry name" value="DysFN"/>
    <property type="match status" value="1"/>
</dbReference>
<keyword evidence="5 8" id="KW-1133">Transmembrane helix</keyword>
<dbReference type="STRING" id="101127.A0A1X2GRS8"/>
<evidence type="ECO:0000256" key="3">
    <source>
        <dbReference type="ARBA" id="ARBA00022723"/>
    </source>
</evidence>
<feature type="domain" description="Phorbol-ester/DAG-type" evidence="9">
    <location>
        <begin position="3"/>
        <end position="52"/>
    </location>
</feature>
<evidence type="ECO:0000256" key="1">
    <source>
        <dbReference type="ARBA" id="ARBA00004141"/>
    </source>
</evidence>
<dbReference type="Pfam" id="PF06398">
    <property type="entry name" value="Pex24p"/>
    <property type="match status" value="1"/>
</dbReference>
<feature type="transmembrane region" description="Helical" evidence="8">
    <location>
        <begin position="295"/>
        <end position="323"/>
    </location>
</feature>
<dbReference type="SUPFAM" id="SSF57889">
    <property type="entry name" value="Cysteine-rich domain"/>
    <property type="match status" value="1"/>
</dbReference>
<evidence type="ECO:0000259" key="9">
    <source>
        <dbReference type="PROSITE" id="PS50081"/>
    </source>
</evidence>
<evidence type="ECO:0000256" key="7">
    <source>
        <dbReference type="SAM" id="MobiDB-lite"/>
    </source>
</evidence>
<dbReference type="GO" id="GO:0046872">
    <property type="term" value="F:metal ion binding"/>
    <property type="evidence" value="ECO:0007669"/>
    <property type="project" value="UniProtKB-KW"/>
</dbReference>
<evidence type="ECO:0000256" key="2">
    <source>
        <dbReference type="ARBA" id="ARBA00022692"/>
    </source>
</evidence>
<name>A0A1X2GRS8_9FUNG</name>
<dbReference type="SMART" id="SM00109">
    <property type="entry name" value="C1"/>
    <property type="match status" value="1"/>
</dbReference>
<keyword evidence="11" id="KW-1185">Reference proteome</keyword>
<evidence type="ECO:0000256" key="6">
    <source>
        <dbReference type="ARBA" id="ARBA00023136"/>
    </source>
</evidence>
<dbReference type="InterPro" id="IPR052816">
    <property type="entry name" value="Peroxisomal_Membrane_PEX28-32"/>
</dbReference>
<dbReference type="InterPro" id="IPR002219">
    <property type="entry name" value="PKC_DAG/PE"/>
</dbReference>
<dbReference type="GO" id="GO:0005778">
    <property type="term" value="C:peroxisomal membrane"/>
    <property type="evidence" value="ECO:0007669"/>
    <property type="project" value="TreeGrafter"/>
</dbReference>
<dbReference type="InterPro" id="IPR010482">
    <property type="entry name" value="TECPR1-like_DysF"/>
</dbReference>
<dbReference type="CDD" id="cd00029">
    <property type="entry name" value="C1"/>
    <property type="match status" value="1"/>
</dbReference>
<comment type="subcellular location">
    <subcellularLocation>
        <location evidence="1">Membrane</location>
        <topology evidence="1">Multi-pass membrane protein</topology>
    </subcellularLocation>
</comment>
<evidence type="ECO:0000313" key="11">
    <source>
        <dbReference type="Proteomes" id="UP000242146"/>
    </source>
</evidence>
<feature type="compositionally biased region" description="Basic and acidic residues" evidence="7">
    <location>
        <begin position="454"/>
        <end position="469"/>
    </location>
</feature>
<evidence type="ECO:0000256" key="5">
    <source>
        <dbReference type="ARBA" id="ARBA00022989"/>
    </source>
</evidence>
<sequence length="494" mass="56642">MKFHRFQLTTFHGLVYCDYCSKLLWGLARQGVQCAECGYHCHESCQDMALQCRPPRRVSPDMLSVTDSEAESIGKQPMLSPRGSLDIKPSSTLSSTTHLHNSSATANSGNSSSNEYLPKRHPSNNLDAALFAHQQQHKDDKPTPKAYRKALKQSIAHHDPANLPTTPHQMAKTFSRLVARSRAFFHLAQYFHNIYTWQDPIKSCTWIVVWTLLCLWPALITLLPPICIMLMFFRAGIHEKPANLVLLPRFDESSPEYYVNLERMQAYMVFLIRLYDNMSYHLQHASLNAPVYRLLFVASCGSTVLLYLVGRYLMLAFGLLVLLNQTRLGFVIETGMQLAMEVTQTVLDLLQPLFAKRSPPHAVQVSLYENQRWWTGTGYTAQLLRNERTPWSNITGTEPLPSKDDMPPPSQYDWAEDTWQLDMSGPWVDDRLGLVTMVECDDKGWVYTDHKWTNPRNRPEPLENGKDVSRPLTRRRRWYRNAIPKQASSVKKSA</sequence>
<dbReference type="GO" id="GO:0007031">
    <property type="term" value="P:peroxisome organization"/>
    <property type="evidence" value="ECO:0007669"/>
    <property type="project" value="UniProtKB-ARBA"/>
</dbReference>
<evidence type="ECO:0000256" key="4">
    <source>
        <dbReference type="ARBA" id="ARBA00022833"/>
    </source>
</evidence>
<dbReference type="AlphaFoldDB" id="A0A1X2GRS8"/>